<dbReference type="GO" id="GO:0005634">
    <property type="term" value="C:nucleus"/>
    <property type="evidence" value="ECO:0007669"/>
    <property type="project" value="TreeGrafter"/>
</dbReference>
<dbReference type="STRING" id="416450.A0A1V6QAA3"/>
<dbReference type="Proteomes" id="UP000191672">
    <property type="component" value="Unassembled WGS sequence"/>
</dbReference>
<accession>A0A1V6QAA3</accession>
<protein>
    <recommendedName>
        <fullName evidence="1">Glutamine amidotransferase domain-containing protein</fullName>
    </recommendedName>
</protein>
<dbReference type="Pfam" id="PF00117">
    <property type="entry name" value="GATase"/>
    <property type="match status" value="1"/>
</dbReference>
<name>A0A1V6QAA3_9EURO</name>
<evidence type="ECO:0000259" key="1">
    <source>
        <dbReference type="Pfam" id="PF00117"/>
    </source>
</evidence>
<dbReference type="GO" id="GO:0005829">
    <property type="term" value="C:cytosol"/>
    <property type="evidence" value="ECO:0007669"/>
    <property type="project" value="TreeGrafter"/>
</dbReference>
<keyword evidence="3" id="KW-1185">Reference proteome</keyword>
<dbReference type="InterPro" id="IPR044992">
    <property type="entry name" value="ChyE-like"/>
</dbReference>
<dbReference type="AlphaFoldDB" id="A0A1V6QAA3"/>
<gene>
    <name evidence="2" type="ORF">PENANT_c009G07360</name>
</gene>
<proteinExistence type="predicted"/>
<dbReference type="PROSITE" id="PS51273">
    <property type="entry name" value="GATASE_TYPE_1"/>
    <property type="match status" value="1"/>
</dbReference>
<dbReference type="PANTHER" id="PTHR42695:SF5">
    <property type="entry name" value="GLUTAMINE AMIDOTRANSFERASE YLR126C-RELATED"/>
    <property type="match status" value="1"/>
</dbReference>
<dbReference type="InterPro" id="IPR017926">
    <property type="entry name" value="GATASE"/>
</dbReference>
<dbReference type="OrthoDB" id="92161at2759"/>
<evidence type="ECO:0000313" key="2">
    <source>
        <dbReference type="EMBL" id="OQD85776.1"/>
    </source>
</evidence>
<sequence>MSSSLRIAVLVCDTPVQPVLEKYGDYYAIFQGLLKQGFQDLELPEELDVQFSGYHVVENPQFPELHDYDAVLMTGSKHDAWSNADWIVNLTSYVKKAFEAKKPIVGICFGHQILARALGAKVGRNETGWELSVEGLDLTDEGKELFGKDKLSIQQMHRDIVFHVPAGCSNLATSPICGVQGIYMPQRALSVQGHPEFHEGIMTPLLELRHQSGLFNDQLYKDGLSRAGNPHDGRLIAKTMVKFIVEAQSSKS</sequence>
<dbReference type="InterPro" id="IPR029062">
    <property type="entry name" value="Class_I_gatase-like"/>
</dbReference>
<evidence type="ECO:0000313" key="3">
    <source>
        <dbReference type="Proteomes" id="UP000191672"/>
    </source>
</evidence>
<dbReference type="CDD" id="cd01741">
    <property type="entry name" value="GATase1_1"/>
    <property type="match status" value="1"/>
</dbReference>
<comment type="caution">
    <text evidence="2">The sequence shown here is derived from an EMBL/GenBank/DDBJ whole genome shotgun (WGS) entry which is preliminary data.</text>
</comment>
<dbReference type="Gene3D" id="3.40.50.880">
    <property type="match status" value="1"/>
</dbReference>
<dbReference type="SUPFAM" id="SSF52317">
    <property type="entry name" value="Class I glutamine amidotransferase-like"/>
    <property type="match status" value="1"/>
</dbReference>
<feature type="domain" description="Glutamine amidotransferase" evidence="1">
    <location>
        <begin position="65"/>
        <end position="200"/>
    </location>
</feature>
<dbReference type="EMBL" id="MDYN01000009">
    <property type="protein sequence ID" value="OQD85776.1"/>
    <property type="molecule type" value="Genomic_DNA"/>
</dbReference>
<dbReference type="PANTHER" id="PTHR42695">
    <property type="entry name" value="GLUTAMINE AMIDOTRANSFERASE YLR126C-RELATED"/>
    <property type="match status" value="1"/>
</dbReference>
<organism evidence="2 3">
    <name type="scientific">Penicillium antarcticum</name>
    <dbReference type="NCBI Taxonomy" id="416450"/>
    <lineage>
        <taxon>Eukaryota</taxon>
        <taxon>Fungi</taxon>
        <taxon>Dikarya</taxon>
        <taxon>Ascomycota</taxon>
        <taxon>Pezizomycotina</taxon>
        <taxon>Eurotiomycetes</taxon>
        <taxon>Eurotiomycetidae</taxon>
        <taxon>Eurotiales</taxon>
        <taxon>Aspergillaceae</taxon>
        <taxon>Penicillium</taxon>
    </lineage>
</organism>
<reference evidence="3" key="1">
    <citation type="journal article" date="2017" name="Nat. Microbiol.">
        <title>Global analysis of biosynthetic gene clusters reveals vast potential of secondary metabolite production in Penicillium species.</title>
        <authorList>
            <person name="Nielsen J.C."/>
            <person name="Grijseels S."/>
            <person name="Prigent S."/>
            <person name="Ji B."/>
            <person name="Dainat J."/>
            <person name="Nielsen K.F."/>
            <person name="Frisvad J.C."/>
            <person name="Workman M."/>
            <person name="Nielsen J."/>
        </authorList>
    </citation>
    <scope>NUCLEOTIDE SEQUENCE [LARGE SCALE GENOMIC DNA]</scope>
    <source>
        <strain evidence="3">IBT 31811</strain>
    </source>
</reference>